<proteinExistence type="predicted"/>
<organism evidence="1 2">
    <name type="scientific">Streblomastix strix</name>
    <dbReference type="NCBI Taxonomy" id="222440"/>
    <lineage>
        <taxon>Eukaryota</taxon>
        <taxon>Metamonada</taxon>
        <taxon>Preaxostyla</taxon>
        <taxon>Oxymonadida</taxon>
        <taxon>Streblomastigidae</taxon>
        <taxon>Streblomastix</taxon>
    </lineage>
</organism>
<gene>
    <name evidence="1" type="ORF">EZS28_039468</name>
</gene>
<dbReference type="EMBL" id="SNRW01020963">
    <property type="protein sequence ID" value="KAA6365005.1"/>
    <property type="molecule type" value="Genomic_DNA"/>
</dbReference>
<reference evidence="1 2" key="1">
    <citation type="submission" date="2019-03" db="EMBL/GenBank/DDBJ databases">
        <title>Single cell metagenomics reveals metabolic interactions within the superorganism composed of flagellate Streblomastix strix and complex community of Bacteroidetes bacteria on its surface.</title>
        <authorList>
            <person name="Treitli S.C."/>
            <person name="Kolisko M."/>
            <person name="Husnik F."/>
            <person name="Keeling P."/>
            <person name="Hampl V."/>
        </authorList>
    </citation>
    <scope>NUCLEOTIDE SEQUENCE [LARGE SCALE GENOMIC DNA]</scope>
    <source>
        <strain evidence="1">ST1C</strain>
    </source>
</reference>
<dbReference type="Proteomes" id="UP000324800">
    <property type="component" value="Unassembled WGS sequence"/>
</dbReference>
<dbReference type="AlphaFoldDB" id="A0A5J4U5P6"/>
<protein>
    <submittedName>
        <fullName evidence="1">Uncharacterized protein</fullName>
    </submittedName>
</protein>
<comment type="caution">
    <text evidence="1">The sequence shown here is derived from an EMBL/GenBank/DDBJ whole genome shotgun (WGS) entry which is preliminary data.</text>
</comment>
<sequence>MQCKDWTISNYTGSASTAKQVIVHHKKLNLKVKFVDMLTYLQPMELKQAAKDFSDGYDDRKGLKWITGGLSNVMHRVSRSGIDFIKRLWYDKDNKKVTVLTTDHRITHVVGVDFNSLYPNVMSSELRKFIKYIGGKMYMSGSLTGKIEGNSEHSKLTVLRIINSNKRFKEDGQLFIAEVKGHIDQNYYGSNCNTCALQNTVVPLVQKPPSVPRLFAPHKIGFLAEQLTDPSVAPLVAPVLAITVPLKDNVFPSALIYYPLSAQTSYPTFTKTKPKGFAPLFPVDRISRQLSILPEFVFGSLSNYILLHQIVGCLLILIHSLNVPLTDGITYTNI</sequence>
<name>A0A5J4U5P6_9EUKA</name>
<evidence type="ECO:0000313" key="1">
    <source>
        <dbReference type="EMBL" id="KAA6365005.1"/>
    </source>
</evidence>
<accession>A0A5J4U5P6</accession>
<evidence type="ECO:0000313" key="2">
    <source>
        <dbReference type="Proteomes" id="UP000324800"/>
    </source>
</evidence>